<dbReference type="SUPFAM" id="SSF103501">
    <property type="entry name" value="Respiratory nitrate reductase 1 gamma chain"/>
    <property type="match status" value="1"/>
</dbReference>
<dbReference type="RefSeq" id="WP_154374706.1">
    <property type="nucleotide sequence ID" value="NZ_WKJJ01000008.1"/>
</dbReference>
<dbReference type="NCBIfam" id="NF011607">
    <property type="entry name" value="PRK15033.1"/>
    <property type="match status" value="1"/>
</dbReference>
<feature type="transmembrane region" description="Helical" evidence="1">
    <location>
        <begin position="274"/>
        <end position="294"/>
    </location>
</feature>
<accession>A0A7X2IMV4</accession>
<gene>
    <name evidence="2" type="primary">tcuB</name>
    <name evidence="2" type="ORF">GJ700_13770</name>
</gene>
<feature type="transmembrane region" description="Helical" evidence="1">
    <location>
        <begin position="338"/>
        <end position="359"/>
    </location>
</feature>
<dbReference type="SUPFAM" id="SSF54862">
    <property type="entry name" value="4Fe-4S ferredoxins"/>
    <property type="match status" value="1"/>
</dbReference>
<keyword evidence="1" id="KW-0812">Transmembrane</keyword>
<keyword evidence="3" id="KW-1185">Reference proteome</keyword>
<sequence>MQQLEAIIREGRALAAPAYPVIPILSANEAEVSRQMTICNSCRYCEGFCAVFPAMTRRLEFVKADIHYLANLCHNCGACLHACQYAPPHEFAVNVPQAMAKVRVETYSDYAWPPALGALYKRNGLMLSVALVSALTLFLALAAGLRGSLFNVLPGAGFYAIFPHHLMVSLFAPVFLFAALALGLGVRKFWRDVSPGQASWESMGDAVDKVLRLKYLDGGHGDGCHNADDAYTLARRRFHHFTFYGFMLCFAATGVATLYHYLFGWAAPYGYTTIPKLLGIAGGVSLLAGTTGLFSLNLRRHPLLGDKIQKPMDLGFIALLFLIALSGLGLMLARATPYLPPVLCIHLAAVMALFATLPYGKFSHGVFRSAALLKWAIEKRQPDRLQLGSQ</sequence>
<dbReference type="AlphaFoldDB" id="A0A7X2IMV4"/>
<evidence type="ECO:0000313" key="2">
    <source>
        <dbReference type="EMBL" id="MRV72775.1"/>
    </source>
</evidence>
<dbReference type="InterPro" id="IPR012830">
    <property type="entry name" value="Citrate_utilization_prot_B"/>
</dbReference>
<protein>
    <submittedName>
        <fullName evidence="2">Tricarballylate utilization 4Fe-4S protein TcuB</fullName>
    </submittedName>
</protein>
<feature type="transmembrane region" description="Helical" evidence="1">
    <location>
        <begin position="125"/>
        <end position="145"/>
    </location>
</feature>
<keyword evidence="1" id="KW-1133">Transmembrane helix</keyword>
<reference evidence="2 3" key="1">
    <citation type="submission" date="2019-11" db="EMBL/GenBank/DDBJ databases">
        <title>Novel species isolated from a subtropical stream in China.</title>
        <authorList>
            <person name="Lu H."/>
        </authorList>
    </citation>
    <scope>NUCLEOTIDE SEQUENCE [LARGE SCALE GENOMIC DNA]</scope>
    <source>
        <strain evidence="2 3">FT92W</strain>
    </source>
</reference>
<feature type="transmembrane region" description="Helical" evidence="1">
    <location>
        <begin position="314"/>
        <end position="332"/>
    </location>
</feature>
<dbReference type="Proteomes" id="UP000446768">
    <property type="component" value="Unassembled WGS sequence"/>
</dbReference>
<dbReference type="InterPro" id="IPR036197">
    <property type="entry name" value="NarG-like_sf"/>
</dbReference>
<feature type="transmembrane region" description="Helical" evidence="1">
    <location>
        <begin position="165"/>
        <end position="186"/>
    </location>
</feature>
<keyword evidence="1" id="KW-0472">Membrane</keyword>
<organism evidence="2 3">
    <name type="scientific">Pseudoduganella rivuli</name>
    <dbReference type="NCBI Taxonomy" id="2666085"/>
    <lineage>
        <taxon>Bacteria</taxon>
        <taxon>Pseudomonadati</taxon>
        <taxon>Pseudomonadota</taxon>
        <taxon>Betaproteobacteria</taxon>
        <taxon>Burkholderiales</taxon>
        <taxon>Oxalobacteraceae</taxon>
        <taxon>Telluria group</taxon>
        <taxon>Pseudoduganella</taxon>
    </lineage>
</organism>
<name>A0A7X2IMV4_9BURK</name>
<dbReference type="EMBL" id="WKJJ01000008">
    <property type="protein sequence ID" value="MRV72775.1"/>
    <property type="molecule type" value="Genomic_DNA"/>
</dbReference>
<dbReference type="Gene3D" id="1.20.950.20">
    <property type="entry name" value="Transmembrane di-heme cytochromes, Chain C"/>
    <property type="match status" value="1"/>
</dbReference>
<evidence type="ECO:0000313" key="3">
    <source>
        <dbReference type="Proteomes" id="UP000446768"/>
    </source>
</evidence>
<comment type="caution">
    <text evidence="2">The sequence shown here is derived from an EMBL/GenBank/DDBJ whole genome shotgun (WGS) entry which is preliminary data.</text>
</comment>
<dbReference type="NCBIfam" id="TIGR02484">
    <property type="entry name" value="CitB"/>
    <property type="match status" value="1"/>
</dbReference>
<proteinExistence type="predicted"/>
<feature type="transmembrane region" description="Helical" evidence="1">
    <location>
        <begin position="241"/>
        <end position="262"/>
    </location>
</feature>
<evidence type="ECO:0000256" key="1">
    <source>
        <dbReference type="SAM" id="Phobius"/>
    </source>
</evidence>